<dbReference type="GO" id="GO:0022857">
    <property type="term" value="F:transmembrane transporter activity"/>
    <property type="evidence" value="ECO:0007669"/>
    <property type="project" value="InterPro"/>
</dbReference>
<feature type="domain" description="Major facilitator superfamily (MFS) profile" evidence="8">
    <location>
        <begin position="11"/>
        <end position="397"/>
    </location>
</feature>
<dbReference type="SUPFAM" id="SSF103473">
    <property type="entry name" value="MFS general substrate transporter"/>
    <property type="match status" value="1"/>
</dbReference>
<name>A0A1M7ZGU6_9HYPH</name>
<dbReference type="InterPro" id="IPR011701">
    <property type="entry name" value="MFS"/>
</dbReference>
<keyword evidence="10" id="KW-1185">Reference proteome</keyword>
<reference evidence="9 10" key="1">
    <citation type="submission" date="2016-12" db="EMBL/GenBank/DDBJ databases">
        <authorList>
            <person name="Song W.-J."/>
            <person name="Kurnit D.M."/>
        </authorList>
    </citation>
    <scope>NUCLEOTIDE SEQUENCE [LARGE SCALE GENOMIC DNA]</scope>
    <source>
        <strain evidence="9 10">DSM 19599</strain>
    </source>
</reference>
<dbReference type="Gene3D" id="1.20.1250.20">
    <property type="entry name" value="MFS general substrate transporter like domains"/>
    <property type="match status" value="1"/>
</dbReference>
<keyword evidence="3" id="KW-1003">Cell membrane</keyword>
<evidence type="ECO:0000313" key="9">
    <source>
        <dbReference type="EMBL" id="SHO64097.1"/>
    </source>
</evidence>
<sequence>MVAARPVSWLPFRVIALSLVMGTMGATMASPLFPFYADLWGLAASSITIVFVSYMIGVMAAFLFLGRLTDRLGPVPVLRAALLLILGGLSLSATAGGLGSLIAARFAIGIASGMVTTSATVGLVAFEPLGTVRRAPLIASMTTMAGFGLGPLVAGVAAQLAASPLVTPYLVVLAPTALVFGGLLAVRTAGRGETAAAGGARAVRLSLMPRLVLPDREALPGFLVASFAVFTAYGLFSLLASLAPTFLKDLLPWHGPAVSGVALAMVLFCSAGVQFPARRLEPKTGLRMALSLMGLGVILLGLSLGLHIAPLFFAADLSIGLGHGLAFMSGIAIVDRIAGEHNRGGLLSSFLSIGYLGTIAPILAVGFLSDAVGVSNAVIAFCAVSTLSTGLLLSTARLVPVHARAG</sequence>
<dbReference type="PANTHER" id="PTHR23517">
    <property type="entry name" value="RESISTANCE PROTEIN MDTM, PUTATIVE-RELATED-RELATED"/>
    <property type="match status" value="1"/>
</dbReference>
<evidence type="ECO:0000256" key="6">
    <source>
        <dbReference type="ARBA" id="ARBA00023136"/>
    </source>
</evidence>
<feature type="transmembrane region" description="Helical" evidence="7">
    <location>
        <begin position="166"/>
        <end position="186"/>
    </location>
</feature>
<dbReference type="RefSeq" id="WP_073627358.1">
    <property type="nucleotide sequence ID" value="NZ_FRXO01000003.1"/>
</dbReference>
<feature type="transmembrane region" description="Helical" evidence="7">
    <location>
        <begin position="39"/>
        <end position="65"/>
    </location>
</feature>
<dbReference type="Proteomes" id="UP000186406">
    <property type="component" value="Unassembled WGS sequence"/>
</dbReference>
<dbReference type="Pfam" id="PF07690">
    <property type="entry name" value="MFS_1"/>
    <property type="match status" value="1"/>
</dbReference>
<evidence type="ECO:0000256" key="7">
    <source>
        <dbReference type="SAM" id="Phobius"/>
    </source>
</evidence>
<dbReference type="STRING" id="1123029.SAMN02745172_01566"/>
<dbReference type="EMBL" id="FRXO01000003">
    <property type="protein sequence ID" value="SHO64097.1"/>
    <property type="molecule type" value="Genomic_DNA"/>
</dbReference>
<keyword evidence="4 7" id="KW-0812">Transmembrane</keyword>
<evidence type="ECO:0000259" key="8">
    <source>
        <dbReference type="PROSITE" id="PS50850"/>
    </source>
</evidence>
<dbReference type="InterPro" id="IPR020846">
    <property type="entry name" value="MFS_dom"/>
</dbReference>
<proteinExistence type="predicted"/>
<organism evidence="9 10">
    <name type="scientific">Pseudoxanthobacter soli DSM 19599</name>
    <dbReference type="NCBI Taxonomy" id="1123029"/>
    <lineage>
        <taxon>Bacteria</taxon>
        <taxon>Pseudomonadati</taxon>
        <taxon>Pseudomonadota</taxon>
        <taxon>Alphaproteobacteria</taxon>
        <taxon>Hyphomicrobiales</taxon>
        <taxon>Segnochrobactraceae</taxon>
        <taxon>Pseudoxanthobacter</taxon>
    </lineage>
</organism>
<gene>
    <name evidence="9" type="ORF">SAMN02745172_01566</name>
</gene>
<evidence type="ECO:0000256" key="5">
    <source>
        <dbReference type="ARBA" id="ARBA00022989"/>
    </source>
</evidence>
<evidence type="ECO:0000256" key="4">
    <source>
        <dbReference type="ARBA" id="ARBA00022692"/>
    </source>
</evidence>
<dbReference type="PROSITE" id="PS50850">
    <property type="entry name" value="MFS"/>
    <property type="match status" value="1"/>
</dbReference>
<keyword evidence="5 7" id="KW-1133">Transmembrane helix</keyword>
<dbReference type="InterPro" id="IPR036259">
    <property type="entry name" value="MFS_trans_sf"/>
</dbReference>
<evidence type="ECO:0000256" key="2">
    <source>
        <dbReference type="ARBA" id="ARBA00022448"/>
    </source>
</evidence>
<comment type="subcellular location">
    <subcellularLocation>
        <location evidence="1">Cell membrane</location>
        <topology evidence="1">Multi-pass membrane protein</topology>
    </subcellularLocation>
</comment>
<keyword evidence="6 7" id="KW-0472">Membrane</keyword>
<evidence type="ECO:0000256" key="1">
    <source>
        <dbReference type="ARBA" id="ARBA00004651"/>
    </source>
</evidence>
<feature type="transmembrane region" description="Helical" evidence="7">
    <location>
        <begin position="102"/>
        <end position="126"/>
    </location>
</feature>
<dbReference type="InterPro" id="IPR050171">
    <property type="entry name" value="MFS_Transporters"/>
</dbReference>
<dbReference type="AlphaFoldDB" id="A0A1M7ZGU6"/>
<feature type="transmembrane region" description="Helical" evidence="7">
    <location>
        <begin position="346"/>
        <end position="368"/>
    </location>
</feature>
<protein>
    <submittedName>
        <fullName evidence="9">Predicted arabinose efflux permease, MFS family</fullName>
    </submittedName>
</protein>
<evidence type="ECO:0000313" key="10">
    <source>
        <dbReference type="Proteomes" id="UP000186406"/>
    </source>
</evidence>
<feature type="transmembrane region" description="Helical" evidence="7">
    <location>
        <begin position="12"/>
        <end position="33"/>
    </location>
</feature>
<feature type="transmembrane region" description="Helical" evidence="7">
    <location>
        <begin position="77"/>
        <end position="96"/>
    </location>
</feature>
<accession>A0A1M7ZGU6</accession>
<keyword evidence="2" id="KW-0813">Transport</keyword>
<dbReference type="PANTHER" id="PTHR23517:SF13">
    <property type="entry name" value="MAJOR FACILITATOR SUPERFAMILY MFS_1"/>
    <property type="match status" value="1"/>
</dbReference>
<evidence type="ECO:0000256" key="3">
    <source>
        <dbReference type="ARBA" id="ARBA00022475"/>
    </source>
</evidence>
<dbReference type="GO" id="GO:0005886">
    <property type="term" value="C:plasma membrane"/>
    <property type="evidence" value="ECO:0007669"/>
    <property type="project" value="UniProtKB-SubCell"/>
</dbReference>
<feature type="transmembrane region" description="Helical" evidence="7">
    <location>
        <begin position="374"/>
        <end position="394"/>
    </location>
</feature>
<feature type="transmembrane region" description="Helical" evidence="7">
    <location>
        <begin position="138"/>
        <end position="160"/>
    </location>
</feature>
<feature type="transmembrane region" description="Helical" evidence="7">
    <location>
        <begin position="285"/>
        <end position="306"/>
    </location>
</feature>
<feature type="transmembrane region" description="Helical" evidence="7">
    <location>
        <begin position="218"/>
        <end position="241"/>
    </location>
</feature>
<feature type="transmembrane region" description="Helical" evidence="7">
    <location>
        <begin position="253"/>
        <end position="273"/>
    </location>
</feature>
<feature type="transmembrane region" description="Helical" evidence="7">
    <location>
        <begin position="312"/>
        <end position="334"/>
    </location>
</feature>